<keyword evidence="3" id="KW-1185">Reference proteome</keyword>
<dbReference type="InterPro" id="IPR012337">
    <property type="entry name" value="RNaseH-like_sf"/>
</dbReference>
<accession>A0A9J6FJM6</accession>
<gene>
    <name evidence="2" type="ORF">HPB48_017042</name>
</gene>
<dbReference type="InterPro" id="IPR008906">
    <property type="entry name" value="HATC_C_dom"/>
</dbReference>
<dbReference type="PANTHER" id="PTHR46880:SF5">
    <property type="entry name" value="DUF4371 DOMAIN-CONTAINING PROTEIN"/>
    <property type="match status" value="1"/>
</dbReference>
<comment type="caution">
    <text evidence="2">The sequence shown here is derived from an EMBL/GenBank/DDBJ whole genome shotgun (WGS) entry which is preliminary data.</text>
</comment>
<proteinExistence type="predicted"/>
<dbReference type="AlphaFoldDB" id="A0A9J6FJM6"/>
<dbReference type="EMBL" id="JABSTR010000002">
    <property type="protein sequence ID" value="KAH9363253.1"/>
    <property type="molecule type" value="Genomic_DNA"/>
</dbReference>
<dbReference type="OMA" id="THIDFQW"/>
<organism evidence="2 3">
    <name type="scientific">Haemaphysalis longicornis</name>
    <name type="common">Bush tick</name>
    <dbReference type="NCBI Taxonomy" id="44386"/>
    <lineage>
        <taxon>Eukaryota</taxon>
        <taxon>Metazoa</taxon>
        <taxon>Ecdysozoa</taxon>
        <taxon>Arthropoda</taxon>
        <taxon>Chelicerata</taxon>
        <taxon>Arachnida</taxon>
        <taxon>Acari</taxon>
        <taxon>Parasitiformes</taxon>
        <taxon>Ixodida</taxon>
        <taxon>Ixodoidea</taxon>
        <taxon>Ixodidae</taxon>
        <taxon>Haemaphysalinae</taxon>
        <taxon>Haemaphysalis</taxon>
    </lineage>
</organism>
<dbReference type="Pfam" id="PF05699">
    <property type="entry name" value="Dimer_Tnp_hAT"/>
    <property type="match status" value="1"/>
</dbReference>
<dbReference type="OrthoDB" id="10023262at2759"/>
<evidence type="ECO:0000259" key="1">
    <source>
        <dbReference type="Pfam" id="PF05699"/>
    </source>
</evidence>
<protein>
    <recommendedName>
        <fullName evidence="1">HAT C-terminal dimerisation domain-containing protein</fullName>
    </recommendedName>
</protein>
<dbReference type="SUPFAM" id="SSF53098">
    <property type="entry name" value="Ribonuclease H-like"/>
    <property type="match status" value="1"/>
</dbReference>
<reference evidence="2 3" key="1">
    <citation type="journal article" date="2020" name="Cell">
        <title>Large-Scale Comparative Analyses of Tick Genomes Elucidate Their Genetic Diversity and Vector Capacities.</title>
        <authorList>
            <consortium name="Tick Genome and Microbiome Consortium (TIGMIC)"/>
            <person name="Jia N."/>
            <person name="Wang J."/>
            <person name="Shi W."/>
            <person name="Du L."/>
            <person name="Sun Y."/>
            <person name="Zhan W."/>
            <person name="Jiang J.F."/>
            <person name="Wang Q."/>
            <person name="Zhang B."/>
            <person name="Ji P."/>
            <person name="Bell-Sakyi L."/>
            <person name="Cui X.M."/>
            <person name="Yuan T.T."/>
            <person name="Jiang B.G."/>
            <person name="Yang W.F."/>
            <person name="Lam T.T."/>
            <person name="Chang Q.C."/>
            <person name="Ding S.J."/>
            <person name="Wang X.J."/>
            <person name="Zhu J.G."/>
            <person name="Ruan X.D."/>
            <person name="Zhao L."/>
            <person name="Wei J.T."/>
            <person name="Ye R.Z."/>
            <person name="Que T.C."/>
            <person name="Du C.H."/>
            <person name="Zhou Y.H."/>
            <person name="Cheng J.X."/>
            <person name="Dai P.F."/>
            <person name="Guo W.B."/>
            <person name="Han X.H."/>
            <person name="Huang E.J."/>
            <person name="Li L.F."/>
            <person name="Wei W."/>
            <person name="Gao Y.C."/>
            <person name="Liu J.Z."/>
            <person name="Shao H.Z."/>
            <person name="Wang X."/>
            <person name="Wang C.C."/>
            <person name="Yang T.C."/>
            <person name="Huo Q.B."/>
            <person name="Li W."/>
            <person name="Chen H.Y."/>
            <person name="Chen S.E."/>
            <person name="Zhou L.G."/>
            <person name="Ni X.B."/>
            <person name="Tian J.H."/>
            <person name="Sheng Y."/>
            <person name="Liu T."/>
            <person name="Pan Y.S."/>
            <person name="Xia L.Y."/>
            <person name="Li J."/>
            <person name="Zhao F."/>
            <person name="Cao W.C."/>
        </authorList>
    </citation>
    <scope>NUCLEOTIDE SEQUENCE [LARGE SCALE GENOMIC DNA]</scope>
    <source>
        <strain evidence="2">HaeL-2018</strain>
    </source>
</reference>
<evidence type="ECO:0000313" key="2">
    <source>
        <dbReference type="EMBL" id="KAH9363253.1"/>
    </source>
</evidence>
<dbReference type="PANTHER" id="PTHR46880">
    <property type="entry name" value="RAS-ASSOCIATING DOMAIN-CONTAINING PROTEIN"/>
    <property type="match status" value="1"/>
</dbReference>
<dbReference type="Proteomes" id="UP000821853">
    <property type="component" value="Chromosome 10"/>
</dbReference>
<dbReference type="VEuPathDB" id="VectorBase:HLOH_040582"/>
<dbReference type="GO" id="GO:0046983">
    <property type="term" value="F:protein dimerization activity"/>
    <property type="evidence" value="ECO:0007669"/>
    <property type="project" value="InterPro"/>
</dbReference>
<name>A0A9J6FJM6_HAELO</name>
<sequence>MQKKGLSPQDEEALRKRCVKFVVSLVHQIRQRLPDNIEVLSKIAQLSVKKALSALKPSLVPLLEAMGLDESEIDEIESQWKAITSVTWSKMNTTEDFWCEVNSYRDACGRNPFAALARFALAMLVMPYSNAEVERSFSELNLVKTKLRNRMAPAMANAILTIRAGLKRHEKTCFEYELPEEVVRLIGTADAYKAANEPSTSADSDSTAITTIEEELFF</sequence>
<evidence type="ECO:0000313" key="3">
    <source>
        <dbReference type="Proteomes" id="UP000821853"/>
    </source>
</evidence>
<feature type="domain" description="HAT C-terminal dimerisation" evidence="1">
    <location>
        <begin position="113"/>
        <end position="163"/>
    </location>
</feature>